<dbReference type="InterPro" id="IPR008928">
    <property type="entry name" value="6-hairpin_glycosidase_sf"/>
</dbReference>
<dbReference type="PANTHER" id="PTHR11051">
    <property type="entry name" value="GLYCOSYL HYDROLASE-RELATED"/>
    <property type="match status" value="1"/>
</dbReference>
<reference evidence="10 11" key="1">
    <citation type="submission" date="2019-07" db="EMBL/GenBank/DDBJ databases">
        <title>Rhodococcus cavernicolus sp. nov., isolated from a cave.</title>
        <authorList>
            <person name="Lee S.D."/>
        </authorList>
    </citation>
    <scope>NUCLEOTIDE SEQUENCE [LARGE SCALE GENOMIC DNA]</scope>
    <source>
        <strain evidence="10 11">C1-24</strain>
    </source>
</reference>
<dbReference type="Proteomes" id="UP000322244">
    <property type="component" value="Unassembled WGS sequence"/>
</dbReference>
<dbReference type="SUPFAM" id="SSF48208">
    <property type="entry name" value="Six-hairpin glycosidases"/>
    <property type="match status" value="1"/>
</dbReference>
<dbReference type="InterPro" id="IPR017045">
    <property type="entry name" value="Malt_Pase/Glycosyl_Hdrlase"/>
</dbReference>
<evidence type="ECO:0000259" key="7">
    <source>
        <dbReference type="Pfam" id="PF03632"/>
    </source>
</evidence>
<dbReference type="PIRSF" id="PIRSF036289">
    <property type="entry name" value="Glycosyl_hydrolase_malt_phosph"/>
    <property type="match status" value="1"/>
</dbReference>
<gene>
    <name evidence="10" type="ORF">FOY51_22260</name>
</gene>
<feature type="domain" description="Glycoside hydrolase family 65 N-terminal" evidence="9">
    <location>
        <begin position="13"/>
        <end position="268"/>
    </location>
</feature>
<dbReference type="EMBL" id="VLNY01000014">
    <property type="protein sequence ID" value="KAA0020087.1"/>
    <property type="molecule type" value="Genomic_DNA"/>
</dbReference>
<evidence type="ECO:0000256" key="6">
    <source>
        <dbReference type="PIRSR" id="PIRSR036289-51"/>
    </source>
</evidence>
<evidence type="ECO:0000256" key="2">
    <source>
        <dbReference type="ARBA" id="ARBA00022676"/>
    </source>
</evidence>
<dbReference type="InterPro" id="IPR012341">
    <property type="entry name" value="6hp_glycosidase-like_sf"/>
</dbReference>
<evidence type="ECO:0000256" key="5">
    <source>
        <dbReference type="PIRSR" id="PIRSR036289-50"/>
    </source>
</evidence>
<protein>
    <submittedName>
        <fullName evidence="10">Glycoside hydrolase family 65 protein</fullName>
    </submittedName>
</protein>
<keyword evidence="10" id="KW-0378">Hydrolase</keyword>
<feature type="active site" description="Proton donor" evidence="5">
    <location>
        <position position="493"/>
    </location>
</feature>
<dbReference type="Gene3D" id="2.70.98.40">
    <property type="entry name" value="Glycoside hydrolase, family 65, N-terminal domain"/>
    <property type="match status" value="1"/>
</dbReference>
<feature type="binding site" evidence="6">
    <location>
        <begin position="358"/>
        <end position="359"/>
    </location>
    <ligand>
        <name>substrate</name>
    </ligand>
</feature>
<dbReference type="GO" id="GO:0016757">
    <property type="term" value="F:glycosyltransferase activity"/>
    <property type="evidence" value="ECO:0007669"/>
    <property type="project" value="UniProtKB-KW"/>
</dbReference>
<feature type="domain" description="Glycoside hydrolase family 65 central catalytic" evidence="7">
    <location>
        <begin position="323"/>
        <end position="694"/>
    </location>
</feature>
<evidence type="ECO:0000256" key="3">
    <source>
        <dbReference type="ARBA" id="ARBA00022679"/>
    </source>
</evidence>
<dbReference type="InterPro" id="IPR005194">
    <property type="entry name" value="Glyco_hydro_65_C"/>
</dbReference>
<dbReference type="InterPro" id="IPR005195">
    <property type="entry name" value="Glyco_hydro_65_M"/>
</dbReference>
<dbReference type="Gene3D" id="2.60.420.10">
    <property type="entry name" value="Maltose phosphorylase, domain 3"/>
    <property type="match status" value="1"/>
</dbReference>
<dbReference type="GO" id="GO:0005975">
    <property type="term" value="P:carbohydrate metabolic process"/>
    <property type="evidence" value="ECO:0007669"/>
    <property type="project" value="InterPro"/>
</dbReference>
<dbReference type="Pfam" id="PF03636">
    <property type="entry name" value="Glyco_hydro_65N"/>
    <property type="match status" value="1"/>
</dbReference>
<dbReference type="Pfam" id="PF03632">
    <property type="entry name" value="Glyco_hydro_65m"/>
    <property type="match status" value="1"/>
</dbReference>
<comment type="caution">
    <text evidence="10">The sequence shown here is derived from an EMBL/GenBank/DDBJ whole genome shotgun (WGS) entry which is preliminary data.</text>
</comment>
<feature type="domain" description="Glycoside hydrolase family 65 C-terminal" evidence="8">
    <location>
        <begin position="707"/>
        <end position="765"/>
    </location>
</feature>
<sequence length="779" mass="86523">MTTAVDTGTWTVTEEGWDPLRANYFETVFTVGNGRLGTRGSLEERHTGALPGTFLAGVYDAYDSPVIDLVNAPDWLTTEVYVDGLLLDPLAATVASHRRSLDLRTGVLSRDTVFMVANDARVRIRTERFASMANRDLTALRLEVTPLDRPADITVRTGIDGDRKNLERLPAYPDGTTFPHDLKWDKWARSTHFHCEETGFVGETGHLVCRTIDSDIQIAYVCDVGVDTTPARRRQVRRHDYVGVEVDFDVDAGVSVTLDKLVGIATSRDPGESGAPLSRASNTLLRTADFETAQASSSAAWAQLWADSDCEIVGDERAALALRFGIYHLLIAANPDDPTVNIGAKSLSGEGYRGHVFWDTEIMMLPFYMFTQPKTARALLGYRHHTLPGARKVSSDNETRGARYPWESADTGLEECPLFTPDGLNRFYTRDEELHVTADVAYAIVRYADITGDVDYLYGEGAEILFETARYWVDRCESDDDALALRTVMGPDEFHSHVDDNAFTNRMVQWHLERAVAVHSAMTAERPRALADLEQRIGVTADDAAAWADSARRIVAPTDPDCGVIEQFDGYFDRAVVPVTEWDANDMPRYPKGYNHFNCEDTSLLKQPDVVMLMFLLPDDYSLATRRANYEFYEPRTLHKSSLSPSIHAIVGLQVGDASKAERYFARSAFVDLDDNQGNTEEGMHIASAGGTWQVATHGFGGFLASSDGLHFSPSLPQSWQRLRFSVHWRGRKIRADLGHDDASFELIGAGPAETITVWDRSVSLSPGRLQTVGKTERT</sequence>
<evidence type="ECO:0000313" key="10">
    <source>
        <dbReference type="EMBL" id="KAA0020087.1"/>
    </source>
</evidence>
<feature type="binding site" evidence="6">
    <location>
        <begin position="606"/>
        <end position="607"/>
    </location>
    <ligand>
        <name>substrate</name>
    </ligand>
</feature>
<dbReference type="InterPro" id="IPR011013">
    <property type="entry name" value="Gal_mutarotase_sf_dom"/>
</dbReference>
<keyword evidence="4" id="KW-0326">Glycosidase</keyword>
<accession>A0A5A7S4S0</accession>
<dbReference type="PANTHER" id="PTHR11051:SF8">
    <property type="entry name" value="PROTEIN-GLUCOSYLGALACTOSYLHYDROXYLYSINE GLUCOSIDASE"/>
    <property type="match status" value="1"/>
</dbReference>
<dbReference type="GO" id="GO:0030246">
    <property type="term" value="F:carbohydrate binding"/>
    <property type="evidence" value="ECO:0007669"/>
    <property type="project" value="InterPro"/>
</dbReference>
<dbReference type="InterPro" id="IPR037018">
    <property type="entry name" value="GH65_N"/>
</dbReference>
<keyword evidence="3" id="KW-0808">Transferase</keyword>
<dbReference type="Gene3D" id="1.50.10.10">
    <property type="match status" value="1"/>
</dbReference>
<evidence type="ECO:0000313" key="11">
    <source>
        <dbReference type="Proteomes" id="UP000322244"/>
    </source>
</evidence>
<dbReference type="SUPFAM" id="SSF74650">
    <property type="entry name" value="Galactose mutarotase-like"/>
    <property type="match status" value="1"/>
</dbReference>
<comment type="similarity">
    <text evidence="1">Belongs to the glycosyl hydrolase 65 family.</text>
</comment>
<keyword evidence="11" id="KW-1185">Reference proteome</keyword>
<dbReference type="Pfam" id="PF03633">
    <property type="entry name" value="Glyco_hydro_65C"/>
    <property type="match status" value="1"/>
</dbReference>
<organism evidence="10 11">
    <name type="scientific">Antrihabitans cavernicola</name>
    <dbReference type="NCBI Taxonomy" id="2495913"/>
    <lineage>
        <taxon>Bacteria</taxon>
        <taxon>Bacillati</taxon>
        <taxon>Actinomycetota</taxon>
        <taxon>Actinomycetes</taxon>
        <taxon>Mycobacteriales</taxon>
        <taxon>Nocardiaceae</taxon>
        <taxon>Antrihabitans</taxon>
    </lineage>
</organism>
<dbReference type="OrthoDB" id="9816160at2"/>
<dbReference type="RefSeq" id="WP_149432468.1">
    <property type="nucleotide sequence ID" value="NZ_VLNY01000014.1"/>
</dbReference>
<dbReference type="InterPro" id="IPR005196">
    <property type="entry name" value="Glyco_hydro_65_N"/>
</dbReference>
<keyword evidence="2" id="KW-0328">Glycosyltransferase</keyword>
<evidence type="ECO:0000259" key="9">
    <source>
        <dbReference type="Pfam" id="PF03636"/>
    </source>
</evidence>
<dbReference type="GO" id="GO:0004553">
    <property type="term" value="F:hydrolase activity, hydrolyzing O-glycosyl compounds"/>
    <property type="evidence" value="ECO:0007669"/>
    <property type="project" value="TreeGrafter"/>
</dbReference>
<name>A0A5A7S4S0_9NOCA</name>
<proteinExistence type="inferred from homology"/>
<dbReference type="AlphaFoldDB" id="A0A5A7S4S0"/>
<evidence type="ECO:0000256" key="4">
    <source>
        <dbReference type="ARBA" id="ARBA00023295"/>
    </source>
</evidence>
<evidence type="ECO:0000256" key="1">
    <source>
        <dbReference type="ARBA" id="ARBA00006768"/>
    </source>
</evidence>
<evidence type="ECO:0000259" key="8">
    <source>
        <dbReference type="Pfam" id="PF03633"/>
    </source>
</evidence>